<keyword evidence="2" id="KW-1185">Reference proteome</keyword>
<evidence type="ECO:0000313" key="2">
    <source>
        <dbReference type="Proteomes" id="UP000217350"/>
    </source>
</evidence>
<dbReference type="EMBL" id="MF001304">
    <property type="protein sequence ID" value="AST09208.1"/>
    <property type="molecule type" value="Genomic_DNA"/>
</dbReference>
<evidence type="ECO:0000313" key="1">
    <source>
        <dbReference type="EMBL" id="AST09208.1"/>
    </source>
</evidence>
<name>A0A223FMJ7_9POXV</name>
<reference evidence="1" key="1">
    <citation type="journal article" date="2017" name="Virus Genes">
        <title>Two novel poxviruses with unusual genome rearrangements: NY_014 and Murmansk.</title>
        <authorList>
            <person name="Smithson C."/>
            <person name="Meyer H."/>
            <person name="Gigante C.M."/>
            <person name="Gao J."/>
            <person name="Zhao H."/>
            <person name="Batra D."/>
            <person name="Damon I."/>
            <person name="Upton C."/>
            <person name="Li Y."/>
        </authorList>
    </citation>
    <scope>NUCLEOTIDE SEQUENCE [LARGE SCALE GENOMIC DNA]</scope>
    <source>
        <strain evidence="1">LEIV-11411</strain>
    </source>
</reference>
<protein>
    <submittedName>
        <fullName evidence="1">Uncharacterized protein</fullName>
    </submittedName>
</protein>
<gene>
    <name evidence="1" type="ORF">Murmansk-013</name>
</gene>
<accession>A0A223FMJ7</accession>
<dbReference type="Proteomes" id="UP000217350">
    <property type="component" value="Segment"/>
</dbReference>
<dbReference type="Gene3D" id="2.60.240.20">
    <property type="match status" value="1"/>
</dbReference>
<sequence length="175" mass="20043">MRRIIAFIALFASAIAAPTTPNELFNSVDVLIAMAPNIPGEYKSDKINNNYIFSTANWSVSLSTHNLDLPLVNTSYITRRFPPQPGFLNYVFKSDTNFQTKPNSELIIHVDCANAKIYRKLESRRTTKHFNRKEGKVFYYGDCYKYVVITTTYKNTKTGNTDIFSSSNIMRSKRD</sequence>
<proteinExistence type="predicted"/>
<organism evidence="1">
    <name type="scientific">Murmansk poxvirus</name>
    <dbReference type="NCBI Taxonomy" id="2025359"/>
    <lineage>
        <taxon>Viruses</taxon>
        <taxon>Varidnaviria</taxon>
        <taxon>Bamfordvirae</taxon>
        <taxon>Nucleocytoviricota</taxon>
        <taxon>Pokkesviricetes</taxon>
        <taxon>Chitovirales</taxon>
        <taxon>Poxviridae</taxon>
        <taxon>Chordopoxvirinae</taxon>
        <taxon>Centapoxvirus</taxon>
        <taxon>Centapoxvirus microtuspox</taxon>
        <taxon>Murmansk microtuspox virus</taxon>
    </lineage>
</organism>